<protein>
    <submittedName>
        <fullName evidence="2">5fb56ae9-4888-4070-ae1c-d679a21ec0fe</fullName>
    </submittedName>
</protein>
<feature type="transmembrane region" description="Helical" evidence="1">
    <location>
        <begin position="248"/>
        <end position="275"/>
    </location>
</feature>
<evidence type="ECO:0000313" key="3">
    <source>
        <dbReference type="Proteomes" id="UP000624404"/>
    </source>
</evidence>
<dbReference type="EMBL" id="CAJHIA010000010">
    <property type="protein sequence ID" value="CAD6443623.1"/>
    <property type="molecule type" value="Genomic_DNA"/>
</dbReference>
<dbReference type="GO" id="GO:0005886">
    <property type="term" value="C:plasma membrane"/>
    <property type="evidence" value="ECO:0007669"/>
    <property type="project" value="InterPro"/>
</dbReference>
<feature type="transmembrane region" description="Helical" evidence="1">
    <location>
        <begin position="108"/>
        <end position="133"/>
    </location>
</feature>
<dbReference type="Pfam" id="PF06687">
    <property type="entry name" value="SUR7"/>
    <property type="match status" value="1"/>
</dbReference>
<reference evidence="2" key="1">
    <citation type="submission" date="2020-10" db="EMBL/GenBank/DDBJ databases">
        <authorList>
            <person name="Kusch S."/>
        </authorList>
    </citation>
    <scope>NUCLEOTIDE SEQUENCE</scope>
    <source>
        <strain evidence="2">SwB9</strain>
    </source>
</reference>
<accession>A0A8H2VRZ6</accession>
<dbReference type="InterPro" id="IPR009571">
    <property type="entry name" value="SUR7/Rim9-like_fungi"/>
</dbReference>
<keyword evidence="1" id="KW-0472">Membrane</keyword>
<gene>
    <name evidence="2" type="ORF">SCLTRI_LOCUS3415</name>
</gene>
<proteinExistence type="predicted"/>
<evidence type="ECO:0000256" key="1">
    <source>
        <dbReference type="SAM" id="Phobius"/>
    </source>
</evidence>
<evidence type="ECO:0000313" key="2">
    <source>
        <dbReference type="EMBL" id="CAD6443623.1"/>
    </source>
</evidence>
<keyword evidence="1" id="KW-0812">Transmembrane</keyword>
<feature type="transmembrane region" description="Helical" evidence="1">
    <location>
        <begin position="206"/>
        <end position="227"/>
    </location>
</feature>
<dbReference type="OrthoDB" id="3524679at2759"/>
<keyword evidence="3" id="KW-1185">Reference proteome</keyword>
<dbReference type="AlphaFoldDB" id="A0A8H2VRZ6"/>
<keyword evidence="1" id="KW-1133">Transmembrane helix</keyword>
<dbReference type="Proteomes" id="UP000624404">
    <property type="component" value="Unassembled WGS sequence"/>
</dbReference>
<name>A0A8H2VRZ6_9HELO</name>
<sequence length="364" mass="39456">MISMYLIGHVGHCLVSSPPHDKILYSMGILVHGTISSNCKLSLYSGCPFLYQLEQSTSRIDEGRKEFPKIASFVMNLSQILSSHSATHSNNTMPSRERRPRLDGWGRFKVAIITFSLYALAIPILLFHILLLIGCGTDSPGMDNIYVSSLSGTGIRFSYTSICAPSSGGHTCGPSIGKSPLLLSTIYNLTSPHSTLQYAIDLQKSISFVIPAMSALLFLFALISLITARGITKHNGTNSHIHISSIKFLFWSSAAAAFAAAYTLTSTGAALAVHSKFSTEGNSGMDVEPGKVMLALQWMTWVFTIMAAVMSGSIMKTFLEGPSRRRRSNSSRRSLYARALDMVGLAPPYSRDPLPGPPNLISPI</sequence>
<comment type="caution">
    <text evidence="2">The sequence shown here is derived from an EMBL/GenBank/DDBJ whole genome shotgun (WGS) entry which is preliminary data.</text>
</comment>
<organism evidence="2 3">
    <name type="scientific">Sclerotinia trifoliorum</name>
    <dbReference type="NCBI Taxonomy" id="28548"/>
    <lineage>
        <taxon>Eukaryota</taxon>
        <taxon>Fungi</taxon>
        <taxon>Dikarya</taxon>
        <taxon>Ascomycota</taxon>
        <taxon>Pezizomycotina</taxon>
        <taxon>Leotiomycetes</taxon>
        <taxon>Helotiales</taxon>
        <taxon>Sclerotiniaceae</taxon>
        <taxon>Sclerotinia</taxon>
    </lineage>
</organism>
<feature type="transmembrane region" description="Helical" evidence="1">
    <location>
        <begin position="295"/>
        <end position="319"/>
    </location>
</feature>